<dbReference type="PANTHER" id="PTHR43080:SF2">
    <property type="entry name" value="CBS DOMAIN-CONTAINING PROTEIN"/>
    <property type="match status" value="1"/>
</dbReference>
<feature type="domain" description="CBS" evidence="3">
    <location>
        <begin position="72"/>
        <end position="129"/>
    </location>
</feature>
<gene>
    <name evidence="4" type="ORF">SE17_18525</name>
</gene>
<dbReference type="PANTHER" id="PTHR43080">
    <property type="entry name" value="CBS DOMAIN-CONTAINING PROTEIN CBSX3, MITOCHONDRIAL"/>
    <property type="match status" value="1"/>
</dbReference>
<dbReference type="PROSITE" id="PS51371">
    <property type="entry name" value="CBS"/>
    <property type="match status" value="2"/>
</dbReference>
<dbReference type="EMBL" id="LJCR01000726">
    <property type="protein sequence ID" value="KPV51916.1"/>
    <property type="molecule type" value="Genomic_DNA"/>
</dbReference>
<evidence type="ECO:0000256" key="1">
    <source>
        <dbReference type="ARBA" id="ARBA00023122"/>
    </source>
</evidence>
<dbReference type="AlphaFoldDB" id="A0A0P9HBU9"/>
<comment type="caution">
    <text evidence="4">The sequence shown here is derived from an EMBL/GenBank/DDBJ whole genome shotgun (WGS) entry which is preliminary data.</text>
</comment>
<proteinExistence type="predicted"/>
<dbReference type="Pfam" id="PF00571">
    <property type="entry name" value="CBS"/>
    <property type="match status" value="2"/>
</dbReference>
<keyword evidence="5" id="KW-1185">Reference proteome</keyword>
<keyword evidence="1 2" id="KW-0129">CBS domain</keyword>
<name>A0A0P9HBU9_9CHLR</name>
<protein>
    <recommendedName>
        <fullName evidence="3">CBS domain-containing protein</fullName>
    </recommendedName>
</protein>
<dbReference type="InterPro" id="IPR046342">
    <property type="entry name" value="CBS_dom_sf"/>
</dbReference>
<dbReference type="SUPFAM" id="SSF54631">
    <property type="entry name" value="CBS-domain pair"/>
    <property type="match status" value="1"/>
</dbReference>
<feature type="domain" description="CBS" evidence="3">
    <location>
        <begin position="7"/>
        <end position="63"/>
    </location>
</feature>
<dbReference type="SMART" id="SM00116">
    <property type="entry name" value="CBS"/>
    <property type="match status" value="2"/>
</dbReference>
<dbReference type="Proteomes" id="UP000050509">
    <property type="component" value="Unassembled WGS sequence"/>
</dbReference>
<reference evidence="4 5" key="1">
    <citation type="submission" date="2015-09" db="EMBL/GenBank/DDBJ databases">
        <title>Draft genome sequence of Kouleothrix aurantiaca JCM 19913.</title>
        <authorList>
            <person name="Hemp J."/>
        </authorList>
    </citation>
    <scope>NUCLEOTIDE SEQUENCE [LARGE SCALE GENOMIC DNA]</scope>
    <source>
        <strain evidence="4 5">COM-B</strain>
    </source>
</reference>
<accession>A0A0P9HBU9</accession>
<organism evidence="4 5">
    <name type="scientific">Kouleothrix aurantiaca</name>
    <dbReference type="NCBI Taxonomy" id="186479"/>
    <lineage>
        <taxon>Bacteria</taxon>
        <taxon>Bacillati</taxon>
        <taxon>Chloroflexota</taxon>
        <taxon>Chloroflexia</taxon>
        <taxon>Chloroflexales</taxon>
        <taxon>Roseiflexineae</taxon>
        <taxon>Roseiflexaceae</taxon>
        <taxon>Kouleothrix</taxon>
    </lineage>
</organism>
<dbReference type="InterPro" id="IPR051257">
    <property type="entry name" value="Diverse_CBS-Domain"/>
</dbReference>
<sequence>MLVRDIMSQDVTALAPSFSIADVAAIMRQLDISSLPVMDQDQLLGIITDRDIVVRVVAEGLDPHMERADFHMTRDPIVAAPDWTLEQAAQIMLTRQFRRLPVMQQGRLVGYLSLRDLARHDGEQALNDTP</sequence>
<dbReference type="InterPro" id="IPR000644">
    <property type="entry name" value="CBS_dom"/>
</dbReference>
<evidence type="ECO:0000259" key="3">
    <source>
        <dbReference type="PROSITE" id="PS51371"/>
    </source>
</evidence>
<evidence type="ECO:0000313" key="5">
    <source>
        <dbReference type="Proteomes" id="UP000050509"/>
    </source>
</evidence>
<dbReference type="Gene3D" id="3.10.580.10">
    <property type="entry name" value="CBS-domain"/>
    <property type="match status" value="1"/>
</dbReference>
<dbReference type="PATRIC" id="fig|186479.3.peg.9923"/>
<evidence type="ECO:0000313" key="4">
    <source>
        <dbReference type="EMBL" id="KPV51916.1"/>
    </source>
</evidence>
<evidence type="ECO:0000256" key="2">
    <source>
        <dbReference type="PROSITE-ProRule" id="PRU00703"/>
    </source>
</evidence>